<dbReference type="RefSeq" id="WP_313834624.1">
    <property type="nucleotide sequence ID" value="NZ_JAQOUE010000002.1"/>
</dbReference>
<dbReference type="Pfam" id="PF00903">
    <property type="entry name" value="Glyoxalase"/>
    <property type="match status" value="1"/>
</dbReference>
<reference evidence="2 3" key="1">
    <citation type="journal article" date="2023" name="ISME J.">
        <title>Cultivation and genomic characterization of novel and ubiquitous marine nitrite-oxidizing bacteria from the Nitrospirales.</title>
        <authorList>
            <person name="Mueller A.J."/>
            <person name="Daebeler A."/>
            <person name="Herbold C.W."/>
            <person name="Kirkegaard R.H."/>
            <person name="Daims H."/>
        </authorList>
    </citation>
    <scope>NUCLEOTIDE SEQUENCE [LARGE SCALE GENOMIC DNA]</scope>
    <source>
        <strain evidence="2 3">EB</strain>
    </source>
</reference>
<protein>
    <submittedName>
        <fullName evidence="2">Glyoxalase superfamily protein</fullName>
    </submittedName>
</protein>
<organism evidence="2 3">
    <name type="scientific">Candidatus Nitronereus thalassa</name>
    <dbReference type="NCBI Taxonomy" id="3020898"/>
    <lineage>
        <taxon>Bacteria</taxon>
        <taxon>Pseudomonadati</taxon>
        <taxon>Nitrospirota</taxon>
        <taxon>Nitrospiria</taxon>
        <taxon>Nitrospirales</taxon>
        <taxon>Nitrospiraceae</taxon>
        <taxon>Candidatus Nitronereus</taxon>
    </lineage>
</organism>
<accession>A0ABU3KCL2</accession>
<dbReference type="SUPFAM" id="SSF54593">
    <property type="entry name" value="Glyoxalase/Bleomycin resistance protein/Dihydroxybiphenyl dioxygenase"/>
    <property type="match status" value="1"/>
</dbReference>
<gene>
    <name evidence="2" type="ORF">PPG34_16935</name>
</gene>
<keyword evidence="3" id="KW-1185">Reference proteome</keyword>
<dbReference type="PROSITE" id="PS51819">
    <property type="entry name" value="VOC"/>
    <property type="match status" value="1"/>
</dbReference>
<evidence type="ECO:0000259" key="1">
    <source>
        <dbReference type="PROSITE" id="PS51819"/>
    </source>
</evidence>
<dbReference type="Proteomes" id="UP001250932">
    <property type="component" value="Unassembled WGS sequence"/>
</dbReference>
<evidence type="ECO:0000313" key="3">
    <source>
        <dbReference type="Proteomes" id="UP001250932"/>
    </source>
</evidence>
<comment type="caution">
    <text evidence="2">The sequence shown here is derived from an EMBL/GenBank/DDBJ whole genome shotgun (WGS) entry which is preliminary data.</text>
</comment>
<dbReference type="EMBL" id="JAQOUE010000002">
    <property type="protein sequence ID" value="MDT7044038.1"/>
    <property type="molecule type" value="Genomic_DNA"/>
</dbReference>
<dbReference type="Gene3D" id="3.10.180.10">
    <property type="entry name" value="2,3-Dihydroxybiphenyl 1,2-Dioxygenase, domain 1"/>
    <property type="match status" value="1"/>
</dbReference>
<proteinExistence type="predicted"/>
<dbReference type="InterPro" id="IPR004360">
    <property type="entry name" value="Glyas_Fos-R_dOase_dom"/>
</dbReference>
<feature type="domain" description="VOC" evidence="1">
    <location>
        <begin position="7"/>
        <end position="123"/>
    </location>
</feature>
<dbReference type="InterPro" id="IPR029068">
    <property type="entry name" value="Glyas_Bleomycin-R_OHBP_Dase"/>
</dbReference>
<evidence type="ECO:0000313" key="2">
    <source>
        <dbReference type="EMBL" id="MDT7044038.1"/>
    </source>
</evidence>
<name>A0ABU3KCL2_9BACT</name>
<sequence length="130" mass="14612">MPEKSAQFLRATPVLRVANYPKARAYYVDKLGFQVAEEGGDPARFGIIQRGRCILFLDSWHEGKESSGQVWDAYIHVSNLQELFKEFESAGATIARPITKTVYDMLEFEITDPDGNRLCFGEDTDPATCS</sequence>
<dbReference type="InterPro" id="IPR037523">
    <property type="entry name" value="VOC_core"/>
</dbReference>